<evidence type="ECO:0000256" key="2">
    <source>
        <dbReference type="ARBA" id="ARBA00004651"/>
    </source>
</evidence>
<dbReference type="PANTHER" id="PTHR40255">
    <property type="entry name" value="UPF0093 MEMBRANE PROTEIN SLR1790"/>
    <property type="match status" value="1"/>
</dbReference>
<proteinExistence type="inferred from homology"/>
<comment type="pathway">
    <text evidence="3">Porphyrin-containing compound metabolism; protoporphyrin-IX biosynthesis; protoporphyrin-IX from protoporphyrinogen-IX: step 1/1.</text>
</comment>
<dbReference type="InterPro" id="IPR005265">
    <property type="entry name" value="HemJ-like"/>
</dbReference>
<dbReference type="UniPathway" id="UPA00251">
    <property type="reaction ID" value="UER00324"/>
</dbReference>
<sequence>MAYLTWKALHIIGAVCWFAELFYLPRLYVYHAMAQSEGDAASPALLRDGAQALHHGAHRHGDDTGFRRPALVGGRLGLSERTGLAAREAAAGRRVGCLSNRLRADEPRVCRRTKPPQSCVLPLFQRGAEPGADWHRAACQFEAVLRVGCLLKNVPDFRHVFLCVDGRWREGSEDLQEFGIIGVLKQHGTHAPLPQFAEAGKFVRRCLPADGFRHQALHFRREGHDGGVEFEFDAGAVIKAAQGHQATDGRVVIQQVATGKAGGGADAAKAGFRRRAGEQGSDGGDDARCAAITAVSHLHGNAAAFGQGITIEGAQAAPGEQIGTGDGGAGMPGKTHYIGVVVFKDAVLGGAEEGG</sequence>
<organism evidence="15 16">
    <name type="scientific">Cardiobacterium valvarum F0432</name>
    <dbReference type="NCBI Taxonomy" id="797473"/>
    <lineage>
        <taxon>Bacteria</taxon>
        <taxon>Pseudomonadati</taxon>
        <taxon>Pseudomonadota</taxon>
        <taxon>Gammaproteobacteria</taxon>
        <taxon>Cardiobacteriales</taxon>
        <taxon>Cardiobacteriaceae</taxon>
        <taxon>Cardiobacterium</taxon>
    </lineage>
</organism>
<evidence type="ECO:0000313" key="15">
    <source>
        <dbReference type="EMBL" id="EHM55914.1"/>
    </source>
</evidence>
<comment type="similarity">
    <text evidence="4">Belongs to the HemJ family.</text>
</comment>
<comment type="caution">
    <text evidence="15">The sequence shown here is derived from an EMBL/GenBank/DDBJ whole genome shotgun (WGS) entry which is preliminary data.</text>
</comment>
<dbReference type="HOGENOM" id="CLU_780077_0_0_6"/>
<dbReference type="EMBL" id="AGCM01000017">
    <property type="protein sequence ID" value="EHM55914.1"/>
    <property type="molecule type" value="Genomic_DNA"/>
</dbReference>
<protein>
    <recommendedName>
        <fullName evidence="5">Protoporphyrinogen IX oxidase</fullName>
    </recommendedName>
</protein>
<evidence type="ECO:0000256" key="13">
    <source>
        <dbReference type="ARBA" id="ARBA00023136"/>
    </source>
</evidence>
<reference evidence="15 16" key="1">
    <citation type="submission" date="2011-08" db="EMBL/GenBank/DDBJ databases">
        <authorList>
            <person name="Weinstock G."/>
            <person name="Sodergren E."/>
            <person name="Clifton S."/>
            <person name="Fulton L."/>
            <person name="Fulton B."/>
            <person name="Courtney L."/>
            <person name="Fronick C."/>
            <person name="Harrison M."/>
            <person name="Strong C."/>
            <person name="Farmer C."/>
            <person name="Delahaunty K."/>
            <person name="Markovic C."/>
            <person name="Hall O."/>
            <person name="Minx P."/>
            <person name="Tomlinson C."/>
            <person name="Mitreva M."/>
            <person name="Hou S."/>
            <person name="Chen J."/>
            <person name="Wollam A."/>
            <person name="Pepin K.H."/>
            <person name="Johnson M."/>
            <person name="Bhonagiri V."/>
            <person name="Zhang X."/>
            <person name="Suruliraj S."/>
            <person name="Warren W."/>
            <person name="Chinwalla A."/>
            <person name="Mardis E.R."/>
            <person name="Wilson R.K."/>
        </authorList>
    </citation>
    <scope>NUCLEOTIDE SEQUENCE [LARGE SCALE GENOMIC DNA]</scope>
    <source>
        <strain evidence="15 16">F0432</strain>
    </source>
</reference>
<gene>
    <name evidence="15" type="ORF">HMPREF9080_00296</name>
</gene>
<keyword evidence="7" id="KW-0349">Heme</keyword>
<comment type="subcellular location">
    <subcellularLocation>
        <location evidence="2">Cell membrane</location>
        <topology evidence="2">Multi-pass membrane protein</topology>
    </subcellularLocation>
</comment>
<dbReference type="STRING" id="797473.HMPREF9080_00296"/>
<keyword evidence="9" id="KW-0479">Metal-binding</keyword>
<evidence type="ECO:0000256" key="4">
    <source>
        <dbReference type="ARBA" id="ARBA00006501"/>
    </source>
</evidence>
<evidence type="ECO:0000256" key="5">
    <source>
        <dbReference type="ARBA" id="ARBA00017504"/>
    </source>
</evidence>
<keyword evidence="13" id="KW-0472">Membrane</keyword>
<keyword evidence="12" id="KW-0408">Iron</keyword>
<evidence type="ECO:0000256" key="14">
    <source>
        <dbReference type="ARBA" id="ARBA00048390"/>
    </source>
</evidence>
<evidence type="ECO:0000256" key="9">
    <source>
        <dbReference type="ARBA" id="ARBA00022723"/>
    </source>
</evidence>
<keyword evidence="10" id="KW-1133">Transmembrane helix</keyword>
<evidence type="ECO:0000256" key="6">
    <source>
        <dbReference type="ARBA" id="ARBA00022475"/>
    </source>
</evidence>
<dbReference type="Pfam" id="PF03653">
    <property type="entry name" value="UPF0093"/>
    <property type="match status" value="1"/>
</dbReference>
<comment type="cofactor">
    <cofactor evidence="1">
        <name>heme b</name>
        <dbReference type="ChEBI" id="CHEBI:60344"/>
    </cofactor>
</comment>
<accession>G9ZC19</accession>
<evidence type="ECO:0000256" key="11">
    <source>
        <dbReference type="ARBA" id="ARBA00023002"/>
    </source>
</evidence>
<dbReference type="Proteomes" id="UP000004750">
    <property type="component" value="Unassembled WGS sequence"/>
</dbReference>
<dbReference type="GO" id="GO:0016491">
    <property type="term" value="F:oxidoreductase activity"/>
    <property type="evidence" value="ECO:0007669"/>
    <property type="project" value="UniProtKB-KW"/>
</dbReference>
<keyword evidence="6" id="KW-1003">Cell membrane</keyword>
<keyword evidence="8" id="KW-0812">Transmembrane</keyword>
<name>G9ZC19_9GAMM</name>
<evidence type="ECO:0000313" key="16">
    <source>
        <dbReference type="Proteomes" id="UP000004750"/>
    </source>
</evidence>
<evidence type="ECO:0000256" key="8">
    <source>
        <dbReference type="ARBA" id="ARBA00022692"/>
    </source>
</evidence>
<dbReference type="GO" id="GO:0046872">
    <property type="term" value="F:metal ion binding"/>
    <property type="evidence" value="ECO:0007669"/>
    <property type="project" value="UniProtKB-KW"/>
</dbReference>
<evidence type="ECO:0000256" key="3">
    <source>
        <dbReference type="ARBA" id="ARBA00005073"/>
    </source>
</evidence>
<evidence type="ECO:0000256" key="10">
    <source>
        <dbReference type="ARBA" id="ARBA00022989"/>
    </source>
</evidence>
<dbReference type="PANTHER" id="PTHR40255:SF1">
    <property type="entry name" value="PROTOPORPHYRINOGEN IX OXIDASE"/>
    <property type="match status" value="1"/>
</dbReference>
<comment type="catalytic activity">
    <reaction evidence="14">
        <text>protoporphyrinogen IX + 3 A = protoporphyrin IX + 3 AH2</text>
        <dbReference type="Rhea" id="RHEA:62000"/>
        <dbReference type="ChEBI" id="CHEBI:13193"/>
        <dbReference type="ChEBI" id="CHEBI:17499"/>
        <dbReference type="ChEBI" id="CHEBI:57306"/>
        <dbReference type="ChEBI" id="CHEBI:57307"/>
    </reaction>
</comment>
<dbReference type="GO" id="GO:0005886">
    <property type="term" value="C:plasma membrane"/>
    <property type="evidence" value="ECO:0007669"/>
    <property type="project" value="UniProtKB-SubCell"/>
</dbReference>
<evidence type="ECO:0000256" key="12">
    <source>
        <dbReference type="ARBA" id="ARBA00023004"/>
    </source>
</evidence>
<dbReference type="AlphaFoldDB" id="G9ZC19"/>
<evidence type="ECO:0000256" key="7">
    <source>
        <dbReference type="ARBA" id="ARBA00022617"/>
    </source>
</evidence>
<keyword evidence="11" id="KW-0560">Oxidoreductase</keyword>
<dbReference type="GO" id="GO:0006782">
    <property type="term" value="P:protoporphyrinogen IX biosynthetic process"/>
    <property type="evidence" value="ECO:0007669"/>
    <property type="project" value="UniProtKB-UniPathway"/>
</dbReference>
<evidence type="ECO:0000256" key="1">
    <source>
        <dbReference type="ARBA" id="ARBA00001970"/>
    </source>
</evidence>